<evidence type="ECO:0000259" key="9">
    <source>
        <dbReference type="Pfam" id="PF12719"/>
    </source>
</evidence>
<dbReference type="InParanoid" id="A0A7R8UAH7"/>
<dbReference type="SUPFAM" id="SSF48371">
    <property type="entry name" value="ARM repeat"/>
    <property type="match status" value="1"/>
</dbReference>
<evidence type="ECO:0000256" key="7">
    <source>
        <dbReference type="ARBA" id="ARBA00023306"/>
    </source>
</evidence>
<dbReference type="InterPro" id="IPR016024">
    <property type="entry name" value="ARM-type_fold"/>
</dbReference>
<accession>A0A7R8UAH7</accession>
<dbReference type="GO" id="GO:0000793">
    <property type="term" value="C:condensed chromosome"/>
    <property type="evidence" value="ECO:0007669"/>
    <property type="project" value="TreeGrafter"/>
</dbReference>
<comment type="similarity">
    <text evidence="2">Belongs to the CND3 (condensin subunit 3) family.</text>
</comment>
<dbReference type="Pfam" id="PF12719">
    <property type="entry name" value="Cnd3"/>
    <property type="match status" value="1"/>
</dbReference>
<dbReference type="Gene3D" id="1.25.10.10">
    <property type="entry name" value="Leucine-rich Repeat Variant"/>
    <property type="match status" value="1"/>
</dbReference>
<feature type="compositionally biased region" description="Acidic residues" evidence="8">
    <location>
        <begin position="14"/>
        <end position="24"/>
    </location>
</feature>
<evidence type="ECO:0000256" key="8">
    <source>
        <dbReference type="SAM" id="MobiDB-lite"/>
    </source>
</evidence>
<keyword evidence="5" id="KW-0498">Mitosis</keyword>
<evidence type="ECO:0000256" key="5">
    <source>
        <dbReference type="ARBA" id="ARBA00022776"/>
    </source>
</evidence>
<comment type="subcellular location">
    <subcellularLocation>
        <location evidence="1">Chromosome</location>
    </subcellularLocation>
</comment>
<dbReference type="GO" id="GO:0005737">
    <property type="term" value="C:cytoplasm"/>
    <property type="evidence" value="ECO:0007669"/>
    <property type="project" value="TreeGrafter"/>
</dbReference>
<dbReference type="GO" id="GO:0007076">
    <property type="term" value="P:mitotic chromosome condensation"/>
    <property type="evidence" value="ECO:0007669"/>
    <property type="project" value="InterPro"/>
</dbReference>
<dbReference type="FunCoup" id="A0A7R8UAH7">
    <property type="interactions" value="566"/>
</dbReference>
<feature type="compositionally biased region" description="Low complexity" evidence="8">
    <location>
        <begin position="1275"/>
        <end position="1290"/>
    </location>
</feature>
<feature type="compositionally biased region" description="Basic and acidic residues" evidence="8">
    <location>
        <begin position="966"/>
        <end position="980"/>
    </location>
</feature>
<feature type="domain" description="Nuclear condensin complex subunit 3 C-terminal" evidence="9">
    <location>
        <begin position="597"/>
        <end position="892"/>
    </location>
</feature>
<feature type="compositionally biased region" description="Basic and acidic residues" evidence="8">
    <location>
        <begin position="1316"/>
        <end position="1338"/>
    </location>
</feature>
<keyword evidence="11" id="KW-1185">Reference proteome</keyword>
<feature type="compositionally biased region" description="Polar residues" evidence="8">
    <location>
        <begin position="1257"/>
        <end position="1274"/>
    </location>
</feature>
<dbReference type="InterPro" id="IPR011989">
    <property type="entry name" value="ARM-like"/>
</dbReference>
<feature type="region of interest" description="Disordered" evidence="8">
    <location>
        <begin position="1"/>
        <end position="35"/>
    </location>
</feature>
<dbReference type="OrthoDB" id="27187at2759"/>
<feature type="compositionally biased region" description="Polar residues" evidence="8">
    <location>
        <begin position="1339"/>
        <end position="1350"/>
    </location>
</feature>
<feature type="compositionally biased region" description="Polar residues" evidence="8">
    <location>
        <begin position="1049"/>
        <end position="1063"/>
    </location>
</feature>
<protein>
    <recommendedName>
        <fullName evidence="9">Nuclear condensin complex subunit 3 C-terminal domain-containing protein</fullName>
    </recommendedName>
</protein>
<evidence type="ECO:0000313" key="10">
    <source>
        <dbReference type="EMBL" id="CAD7077192.1"/>
    </source>
</evidence>
<dbReference type="InterPro" id="IPR027165">
    <property type="entry name" value="CND3"/>
</dbReference>
<dbReference type="PANTHER" id="PTHR14418">
    <property type="entry name" value="CONDENSIN COMPLEX SUBUNIT 3-RELATED"/>
    <property type="match status" value="1"/>
</dbReference>
<feature type="compositionally biased region" description="Polar residues" evidence="8">
    <location>
        <begin position="1370"/>
        <end position="1385"/>
    </location>
</feature>
<evidence type="ECO:0000256" key="1">
    <source>
        <dbReference type="ARBA" id="ARBA00004286"/>
    </source>
</evidence>
<gene>
    <name evidence="10" type="ORF">HERILL_LOCUS560</name>
</gene>
<reference evidence="10 11" key="1">
    <citation type="submission" date="2020-11" db="EMBL/GenBank/DDBJ databases">
        <authorList>
            <person name="Wallbank WR R."/>
            <person name="Pardo Diaz C."/>
            <person name="Kozak K."/>
            <person name="Martin S."/>
            <person name="Jiggins C."/>
            <person name="Moest M."/>
            <person name="Warren A I."/>
            <person name="Generalovic N T."/>
            <person name="Byers J.R.P. K."/>
            <person name="Montejo-Kovacevich G."/>
            <person name="Yen C E."/>
        </authorList>
    </citation>
    <scope>NUCLEOTIDE SEQUENCE [LARGE SCALE GENOMIC DNA]</scope>
</reference>
<dbReference type="EMBL" id="LR899009">
    <property type="protein sequence ID" value="CAD7077192.1"/>
    <property type="molecule type" value="Genomic_DNA"/>
</dbReference>
<feature type="compositionally biased region" description="Basic and acidic residues" evidence="8">
    <location>
        <begin position="1119"/>
        <end position="1132"/>
    </location>
</feature>
<feature type="compositionally biased region" description="Basic and acidic residues" evidence="8">
    <location>
        <begin position="1156"/>
        <end position="1171"/>
    </location>
</feature>
<dbReference type="InterPro" id="IPR025977">
    <property type="entry name" value="Cnd3_C"/>
</dbReference>
<feature type="compositionally biased region" description="Basic residues" evidence="8">
    <location>
        <begin position="1103"/>
        <end position="1118"/>
    </location>
</feature>
<keyword evidence="6" id="KW-0226">DNA condensation</keyword>
<feature type="compositionally biased region" description="Polar residues" evidence="8">
    <location>
        <begin position="1005"/>
        <end position="1018"/>
    </location>
</feature>
<keyword evidence="4" id="KW-0132">Cell division</keyword>
<evidence type="ECO:0000256" key="3">
    <source>
        <dbReference type="ARBA" id="ARBA00022454"/>
    </source>
</evidence>
<feature type="compositionally biased region" description="Polar residues" evidence="8">
    <location>
        <begin position="1476"/>
        <end position="1486"/>
    </location>
</feature>
<sequence>MPQKRKKRVLTPVDENEETMDPSEDNVHGNSKHQHGPMYTIMSNAQLNETFHNKYIREMQQLYMKMDHDAFMFTLIKMLKCAMATEETNEYAQTTLAFCAKFVASYDGEDTHPILTATFKWLMSTISNNPHIRFRLCQFVNMVLNALGLEAALDDTICDNILTYMISRLRDLNPNVRVQAILALQRLQVPDNPDDIVVKTYQFHLSSDPSPRVRQAVITSMGRNYNTIPYILERLWDVDEKVRRHTYLHMSSYPVKAYKVSQRLTFLEQGLNDRSDMVRKVVTTVMLPQWLESYNRNVIALISGLKLDANEAEIDRFRKITKMALFEIFKRQKKDDLVATLPLEEDGEYEKCVPFEKLTVEVTLFWLGLIEYLQHENADELDSIIPELTTFCNYVQKYCESSKSDMDKWQKMEYQYILLTLMEIVYTFDLGDEIGRDNLKILLETLLKNFDIEEQTIKVIVQCTENLITKQEDRLQFFVDIIKDLTDAKSLTNELSHDRTLIEELLEKHSEKDLKFQISSLKVKMLDLEEQETNFVQRKDYAQAQRIAEELTACREEYMNMLKPILKEVSSSDSEESRKFMSLTFQQKKLSPEIIIKSLQIAFYMVVSKNVKSLTPNVCDLYKDFIRRHVESNQIGVRDWALKCGTAYSMLYEPLSKDVYNTLYSQFYKNHNVRLWKTAIECIFELLDRYTCSHFDVEDKHNKSRKAGRQLYNTSTLDSIDAEEEPSTSAAHGVDLIFMMSHFLDTCDDTCILRALVVGFCRLVLHGHIKNDDIIEKLLLKYFNPITDPEINQILGVFFENLIKRKKHEHLQPCLLPTISTIMSAPYDSPLHEIKPDNVLRFVIDSTRPIHNSSGPNIHDNLALSFLREMQNNISNKELLKILAKELTTLSISASDESSSRDEMREGIAKLLQCDIDPKTAKYLVNFRDLLDGIYQPSLMSVRTTAGRPDGSDAENEEVSDDEDENRNLLENNEKDKETQANENGLETLAEETEAELNGGEVASNEKSLQETENNISSLPEVRNDTSQPEEQNEVNTENIVKTPAPKQSAPTEQQTPTTFGKDNTTKLRYLRKSMNVNRRSSEGVPPSKKQKFGNDENQPNTRTRRNVRNPPSPRKRRSESQDTNKSTHEMDNTTSNNEKSRKSETSKTSSNEQGDDSRAQDESHDAEKGPEAVSASESRLGNDASNKEKESSIRRSESSEELQPLVVSEDEVVESSKSDEEVEESSDEEDEVAASPEAVEVTTTRSRRKPAEKENASSLTQASRSSRNMRNSLGKSAGTTTTKAGSTAASEKESQKETRREGILKRRQRLFVSPETRKETPNKNSEKSQNNSKDKSPTNRNRASATDLTASAEKRIRTSKNPVLKVSRSIVSNNSPHQTRSASKQDFLLNTIITRKKLSSEKTPLRVSLQGKNAASGSLTKNQNNKENTIESGNKKSTSNERNSGATDRSKTQTPINKINSLTKEKSKTIEKSSNLVSKQNNENQSRSRAETRVGNSQKASTSVDRAMSRSQTRSTRQGSVKKYSGKIPILSTRLRVKK</sequence>
<feature type="compositionally biased region" description="Basic and acidic residues" evidence="8">
    <location>
        <begin position="1291"/>
        <end position="1305"/>
    </location>
</feature>
<feature type="compositionally biased region" description="Acidic residues" evidence="8">
    <location>
        <begin position="1221"/>
        <end position="1233"/>
    </location>
</feature>
<organism evidence="10 11">
    <name type="scientific">Hermetia illucens</name>
    <name type="common">Black soldier fly</name>
    <dbReference type="NCBI Taxonomy" id="343691"/>
    <lineage>
        <taxon>Eukaryota</taxon>
        <taxon>Metazoa</taxon>
        <taxon>Ecdysozoa</taxon>
        <taxon>Arthropoda</taxon>
        <taxon>Hexapoda</taxon>
        <taxon>Insecta</taxon>
        <taxon>Pterygota</taxon>
        <taxon>Neoptera</taxon>
        <taxon>Endopterygota</taxon>
        <taxon>Diptera</taxon>
        <taxon>Brachycera</taxon>
        <taxon>Stratiomyomorpha</taxon>
        <taxon>Stratiomyidae</taxon>
        <taxon>Hermetiinae</taxon>
        <taxon>Hermetia</taxon>
    </lineage>
</organism>
<feature type="compositionally biased region" description="Low complexity" evidence="8">
    <location>
        <begin position="1510"/>
        <end position="1519"/>
    </location>
</feature>
<feature type="compositionally biased region" description="Basic and acidic residues" evidence="8">
    <location>
        <begin position="1186"/>
        <end position="1199"/>
    </location>
</feature>
<dbReference type="GO" id="GO:0051301">
    <property type="term" value="P:cell division"/>
    <property type="evidence" value="ECO:0007669"/>
    <property type="project" value="UniProtKB-KW"/>
</dbReference>
<feature type="compositionally biased region" description="Polar residues" evidence="8">
    <location>
        <begin position="1495"/>
        <end position="1505"/>
    </location>
</feature>
<evidence type="ECO:0000256" key="2">
    <source>
        <dbReference type="ARBA" id="ARBA00006533"/>
    </source>
</evidence>
<evidence type="ECO:0000313" key="11">
    <source>
        <dbReference type="Proteomes" id="UP000594454"/>
    </source>
</evidence>
<name>A0A7R8UAH7_HERIL</name>
<feature type="compositionally biased region" description="Polar residues" evidence="8">
    <location>
        <begin position="1025"/>
        <end position="1040"/>
    </location>
</feature>
<dbReference type="PANTHER" id="PTHR14418:SF5">
    <property type="entry name" value="CONDENSIN COMPLEX SUBUNIT 3"/>
    <property type="match status" value="1"/>
</dbReference>
<keyword evidence="7" id="KW-0131">Cell cycle</keyword>
<feature type="region of interest" description="Disordered" evidence="8">
    <location>
        <begin position="942"/>
        <end position="1540"/>
    </location>
</feature>
<feature type="compositionally biased region" description="Acidic residues" evidence="8">
    <location>
        <begin position="952"/>
        <end position="965"/>
    </location>
</feature>
<evidence type="ECO:0000256" key="6">
    <source>
        <dbReference type="ARBA" id="ARBA00023067"/>
    </source>
</evidence>
<evidence type="ECO:0000256" key="4">
    <source>
        <dbReference type="ARBA" id="ARBA00022618"/>
    </source>
</evidence>
<dbReference type="GO" id="GO:0000796">
    <property type="term" value="C:condensin complex"/>
    <property type="evidence" value="ECO:0007669"/>
    <property type="project" value="InterPro"/>
</dbReference>
<dbReference type="Proteomes" id="UP000594454">
    <property type="component" value="Chromosome 1"/>
</dbReference>
<feature type="compositionally biased region" description="Polar residues" evidence="8">
    <location>
        <begin position="1411"/>
        <end position="1461"/>
    </location>
</feature>
<proteinExistence type="inferred from homology"/>
<keyword evidence="3" id="KW-0158">Chromosome</keyword>